<evidence type="ECO:0000313" key="2">
    <source>
        <dbReference type="Proteomes" id="UP000003781"/>
    </source>
</evidence>
<reference evidence="1 2" key="1">
    <citation type="submission" date="2007-03" db="EMBL/GenBank/DDBJ databases">
        <authorList>
            <person name="Stal L."/>
            <person name="Ferriera S."/>
            <person name="Johnson J."/>
            <person name="Kravitz S."/>
            <person name="Beeson K."/>
            <person name="Sutton G."/>
            <person name="Rogers Y.-H."/>
            <person name="Friedman R."/>
            <person name="Frazier M."/>
            <person name="Venter J.C."/>
        </authorList>
    </citation>
    <scope>NUCLEOTIDE SEQUENCE [LARGE SCALE GENOMIC DNA]</scope>
    <source>
        <strain evidence="1 2">CCY0110</strain>
    </source>
</reference>
<dbReference type="AlphaFoldDB" id="A3ITE7"/>
<gene>
    <name evidence="1" type="ORF">CY0110_04453</name>
</gene>
<dbReference type="RefSeq" id="WP_008276654.1">
    <property type="nucleotide sequence ID" value="NZ_AAXW01000028.1"/>
</dbReference>
<comment type="caution">
    <text evidence="1">The sequence shown here is derived from an EMBL/GenBank/DDBJ whole genome shotgun (WGS) entry which is preliminary data.</text>
</comment>
<organism evidence="1 2">
    <name type="scientific">Crocosphaera chwakensis CCY0110</name>
    <dbReference type="NCBI Taxonomy" id="391612"/>
    <lineage>
        <taxon>Bacteria</taxon>
        <taxon>Bacillati</taxon>
        <taxon>Cyanobacteriota</taxon>
        <taxon>Cyanophyceae</taxon>
        <taxon>Oscillatoriophycideae</taxon>
        <taxon>Chroococcales</taxon>
        <taxon>Aphanothecaceae</taxon>
        <taxon>Crocosphaera</taxon>
        <taxon>Crocosphaera chwakensis</taxon>
    </lineage>
</organism>
<protein>
    <submittedName>
        <fullName evidence="1">Uncharacterized protein</fullName>
    </submittedName>
</protein>
<sequence length="132" mass="14977">MASISINLGDAFLIDTPPNQQHLYIAIAKTSKTKYLFVNVTTRRPKSETVCILNPGLDVPKFIKRESVIDYRYAREMDSQELARVVTHNSPIPKDTCSPTLLKRIQQGGLASKRLKNKYKTALQEFLNDPDQ</sequence>
<evidence type="ECO:0000313" key="1">
    <source>
        <dbReference type="EMBL" id="EAZ90232.1"/>
    </source>
</evidence>
<name>A3ITE7_9CHRO</name>
<dbReference type="EMBL" id="AAXW01000028">
    <property type="protein sequence ID" value="EAZ90232.1"/>
    <property type="molecule type" value="Genomic_DNA"/>
</dbReference>
<keyword evidence="2" id="KW-1185">Reference proteome</keyword>
<dbReference type="OrthoDB" id="582673at2"/>
<proteinExistence type="predicted"/>
<dbReference type="Proteomes" id="UP000003781">
    <property type="component" value="Unassembled WGS sequence"/>
</dbReference>
<accession>A3ITE7</accession>